<proteinExistence type="inferred from homology"/>
<organism evidence="13 14">
    <name type="scientific">Gaopeijia maritima</name>
    <dbReference type="NCBI Taxonomy" id="3119007"/>
    <lineage>
        <taxon>Bacteria</taxon>
        <taxon>Pseudomonadati</taxon>
        <taxon>Gemmatimonadota</taxon>
        <taxon>Longimicrobiia</taxon>
        <taxon>Gaopeijiales</taxon>
        <taxon>Gaopeijiaceae</taxon>
        <taxon>Gaopeijia</taxon>
    </lineage>
</organism>
<name>A0ABU9ECP3_9BACT</name>
<keyword evidence="7" id="KW-1005">Bacterial flagellum biogenesis</keyword>
<keyword evidence="13" id="KW-0969">Cilium</keyword>
<evidence type="ECO:0000313" key="13">
    <source>
        <dbReference type="EMBL" id="MEK9502503.1"/>
    </source>
</evidence>
<gene>
    <name evidence="13" type="ORF">WI372_16035</name>
</gene>
<dbReference type="InterPro" id="IPR053716">
    <property type="entry name" value="Flag_assembly_chemotaxis_eff"/>
</dbReference>
<feature type="coiled-coil region" evidence="11">
    <location>
        <begin position="28"/>
        <end position="87"/>
    </location>
</feature>
<evidence type="ECO:0000256" key="8">
    <source>
        <dbReference type="ARBA" id="ARBA00022927"/>
    </source>
</evidence>
<evidence type="ECO:0000313" key="14">
    <source>
        <dbReference type="Proteomes" id="UP001484239"/>
    </source>
</evidence>
<dbReference type="RefSeq" id="WP_405280618.1">
    <property type="nucleotide sequence ID" value="NZ_CP144380.1"/>
</dbReference>
<reference evidence="13 14" key="1">
    <citation type="submission" date="2024-02" db="EMBL/GenBank/DDBJ databases">
        <title>A novel Gemmatimonadota bacterium.</title>
        <authorList>
            <person name="Du Z.-J."/>
            <person name="Ye Y.-Q."/>
        </authorList>
    </citation>
    <scope>NUCLEOTIDE SEQUENCE [LARGE SCALE GENOMIC DNA]</scope>
    <source>
        <strain evidence="13 14">DH-20</strain>
    </source>
</reference>
<keyword evidence="14" id="KW-1185">Reference proteome</keyword>
<keyword evidence="9" id="KW-0472">Membrane</keyword>
<protein>
    <recommendedName>
        <fullName evidence="3">Flagellar FliJ protein</fullName>
    </recommendedName>
</protein>
<comment type="similarity">
    <text evidence="2">Belongs to the FliJ family.</text>
</comment>
<keyword evidence="6" id="KW-0145">Chemotaxis</keyword>
<dbReference type="Gene3D" id="1.10.287.1700">
    <property type="match status" value="1"/>
</dbReference>
<evidence type="ECO:0000256" key="7">
    <source>
        <dbReference type="ARBA" id="ARBA00022795"/>
    </source>
</evidence>
<evidence type="ECO:0000256" key="3">
    <source>
        <dbReference type="ARBA" id="ARBA00020392"/>
    </source>
</evidence>
<dbReference type="Pfam" id="PF02050">
    <property type="entry name" value="FliJ"/>
    <property type="match status" value="1"/>
</dbReference>
<dbReference type="Proteomes" id="UP001484239">
    <property type="component" value="Unassembled WGS sequence"/>
</dbReference>
<evidence type="ECO:0000256" key="4">
    <source>
        <dbReference type="ARBA" id="ARBA00022448"/>
    </source>
</evidence>
<dbReference type="InterPro" id="IPR012823">
    <property type="entry name" value="Flagell_FliJ"/>
</dbReference>
<keyword evidence="4" id="KW-0813">Transport</keyword>
<accession>A0ABU9ECP3</accession>
<evidence type="ECO:0000256" key="9">
    <source>
        <dbReference type="ARBA" id="ARBA00023136"/>
    </source>
</evidence>
<dbReference type="EMBL" id="JBBHLI010000012">
    <property type="protein sequence ID" value="MEK9502503.1"/>
    <property type="molecule type" value="Genomic_DNA"/>
</dbReference>
<sequence length="156" mass="17966">MTDKNDGARLDKVLEVRRWKEQSEIQALVDAQEAVTEAEETLARLRAEWSTLRRGMNEASAAVVGQLQALTLMMEQLERGIELADRARNAAAHRVSRQTDSYLEAHAERRAVEKARDRRETRAQLARKEREQKRDDEIAMERYWRGDGTMNSGDRG</sequence>
<keyword evidence="13" id="KW-0966">Cell projection</keyword>
<feature type="compositionally biased region" description="Basic and acidic residues" evidence="12">
    <location>
        <begin position="106"/>
        <end position="145"/>
    </location>
</feature>
<evidence type="ECO:0000256" key="6">
    <source>
        <dbReference type="ARBA" id="ARBA00022500"/>
    </source>
</evidence>
<keyword evidence="8" id="KW-0653">Protein transport</keyword>
<evidence type="ECO:0000256" key="1">
    <source>
        <dbReference type="ARBA" id="ARBA00004413"/>
    </source>
</evidence>
<keyword evidence="10" id="KW-1006">Bacterial flagellum protein export</keyword>
<evidence type="ECO:0000256" key="12">
    <source>
        <dbReference type="SAM" id="MobiDB-lite"/>
    </source>
</evidence>
<evidence type="ECO:0000256" key="2">
    <source>
        <dbReference type="ARBA" id="ARBA00010004"/>
    </source>
</evidence>
<keyword evidence="5" id="KW-1003">Cell membrane</keyword>
<keyword evidence="13" id="KW-0282">Flagellum</keyword>
<keyword evidence="11" id="KW-0175">Coiled coil</keyword>
<evidence type="ECO:0000256" key="5">
    <source>
        <dbReference type="ARBA" id="ARBA00022475"/>
    </source>
</evidence>
<comment type="caution">
    <text evidence="13">The sequence shown here is derived from an EMBL/GenBank/DDBJ whole genome shotgun (WGS) entry which is preliminary data.</text>
</comment>
<comment type="subcellular location">
    <subcellularLocation>
        <location evidence="1">Cell membrane</location>
        <topology evidence="1">Peripheral membrane protein</topology>
        <orientation evidence="1">Cytoplasmic side</orientation>
    </subcellularLocation>
</comment>
<evidence type="ECO:0000256" key="11">
    <source>
        <dbReference type="SAM" id="Coils"/>
    </source>
</evidence>
<evidence type="ECO:0000256" key="10">
    <source>
        <dbReference type="ARBA" id="ARBA00023225"/>
    </source>
</evidence>
<feature type="region of interest" description="Disordered" evidence="12">
    <location>
        <begin position="106"/>
        <end position="156"/>
    </location>
</feature>